<feature type="transmembrane region" description="Helical" evidence="1">
    <location>
        <begin position="102"/>
        <end position="125"/>
    </location>
</feature>
<keyword evidence="1" id="KW-1133">Transmembrane helix</keyword>
<protein>
    <submittedName>
        <fullName evidence="2">ABC transporter permease</fullName>
    </submittedName>
</protein>
<name>A0A6N8FPK3_9BACI</name>
<dbReference type="AlphaFoldDB" id="A0A6N8FPK3"/>
<organism evidence="2 3">
    <name type="scientific">Ornithinibacillus caprae</name>
    <dbReference type="NCBI Taxonomy" id="2678566"/>
    <lineage>
        <taxon>Bacteria</taxon>
        <taxon>Bacillati</taxon>
        <taxon>Bacillota</taxon>
        <taxon>Bacilli</taxon>
        <taxon>Bacillales</taxon>
        <taxon>Bacillaceae</taxon>
        <taxon>Ornithinibacillus</taxon>
    </lineage>
</organism>
<gene>
    <name evidence="2" type="ORF">GMD78_17075</name>
</gene>
<evidence type="ECO:0000313" key="3">
    <source>
        <dbReference type="Proteomes" id="UP000469125"/>
    </source>
</evidence>
<evidence type="ECO:0000313" key="2">
    <source>
        <dbReference type="EMBL" id="MUK90087.1"/>
    </source>
</evidence>
<dbReference type="Proteomes" id="UP000469125">
    <property type="component" value="Unassembled WGS sequence"/>
</dbReference>
<reference evidence="2 3" key="1">
    <citation type="submission" date="2019-11" db="EMBL/GenBank/DDBJ databases">
        <authorList>
            <person name="Li X."/>
        </authorList>
    </citation>
    <scope>NUCLEOTIDE SEQUENCE [LARGE SCALE GENOMIC DNA]</scope>
    <source>
        <strain evidence="2 3">L9</strain>
    </source>
</reference>
<feature type="transmembrane region" description="Helical" evidence="1">
    <location>
        <begin position="137"/>
        <end position="159"/>
    </location>
</feature>
<dbReference type="Pfam" id="PF05975">
    <property type="entry name" value="EcsB"/>
    <property type="match status" value="1"/>
</dbReference>
<dbReference type="GO" id="GO:0016020">
    <property type="term" value="C:membrane"/>
    <property type="evidence" value="ECO:0007669"/>
    <property type="project" value="InterPro"/>
</dbReference>
<feature type="transmembrane region" description="Helical" evidence="1">
    <location>
        <begin position="58"/>
        <end position="76"/>
    </location>
</feature>
<proteinExistence type="predicted"/>
<keyword evidence="1" id="KW-0472">Membrane</keyword>
<accession>A0A6N8FPK3</accession>
<dbReference type="InterPro" id="IPR010288">
    <property type="entry name" value="EcsB_ABC"/>
</dbReference>
<feature type="transmembrane region" description="Helical" evidence="1">
    <location>
        <begin position="355"/>
        <end position="374"/>
    </location>
</feature>
<keyword evidence="3" id="KW-1185">Reference proteome</keyword>
<dbReference type="PIRSF" id="PIRSF037259">
    <property type="entry name" value="EcsB_ABC"/>
    <property type="match status" value="1"/>
</dbReference>
<feature type="transmembrane region" description="Helical" evidence="1">
    <location>
        <begin position="293"/>
        <end position="319"/>
    </location>
</feature>
<feature type="transmembrane region" description="Helical" evidence="1">
    <location>
        <begin position="380"/>
        <end position="399"/>
    </location>
</feature>
<evidence type="ECO:0000256" key="1">
    <source>
        <dbReference type="SAM" id="Phobius"/>
    </source>
</evidence>
<comment type="caution">
    <text evidence="2">The sequence shown here is derived from an EMBL/GenBank/DDBJ whole genome shotgun (WGS) entry which is preliminary data.</text>
</comment>
<feature type="transmembrane region" description="Helical" evidence="1">
    <location>
        <begin position="180"/>
        <end position="206"/>
    </location>
</feature>
<sequence length="404" mass="47501">MFDSHGFFKKRFSAHMKEMSRYLRYIFNGHLAVAMLFLISALAYYYQQWLAQLPADFPTAWVIGIAFGLIVSYSPVRTLLKEPDLVFLITAEHRMGDYFRNALMYSFVIQLYLILLIVAALGPLYFETYSDREGSTYLLTLVVVLIFKLWNLFANWWMLKVRDASIRYVDQIARLLLNIAVFYFLISGEILLAGITTILFVAVFLYDLNLSRKQAGLAWELLVEKDQNRMQTFYRIANMFTDVPHLKNRIKNRHWLVSFISKRIPFAKKHTYDYLYRITFIRGGDYVGMYVRLIIIGGLFIFFVPNIWMKLLFAILFLYMSSFQMMTLYQHHRTIMWLDIYPVETKVRKKALTTWLLQLTIIQAVIFACIFLVAQLYIGFVLALIGGVLFSYLFINGYVKQKIA</sequence>
<feature type="transmembrane region" description="Helical" evidence="1">
    <location>
        <begin position="25"/>
        <end position="46"/>
    </location>
</feature>
<keyword evidence="1" id="KW-0812">Transmembrane</keyword>
<dbReference type="RefSeq" id="WP_155670554.1">
    <property type="nucleotide sequence ID" value="NZ_WOCA01000017.1"/>
</dbReference>
<dbReference type="EMBL" id="WOCA01000017">
    <property type="protein sequence ID" value="MUK90087.1"/>
    <property type="molecule type" value="Genomic_DNA"/>
</dbReference>